<proteinExistence type="predicted"/>
<feature type="chain" id="PRO_5047062112" description="Peptidase inhibitor family I36" evidence="1">
    <location>
        <begin position="26"/>
        <end position="121"/>
    </location>
</feature>
<comment type="caution">
    <text evidence="2">The sequence shown here is derived from an EMBL/GenBank/DDBJ whole genome shotgun (WGS) entry which is preliminary data.</text>
</comment>
<keyword evidence="1" id="KW-0732">Signal</keyword>
<evidence type="ECO:0000313" key="2">
    <source>
        <dbReference type="EMBL" id="MDP9793262.1"/>
    </source>
</evidence>
<evidence type="ECO:0000256" key="1">
    <source>
        <dbReference type="SAM" id="SignalP"/>
    </source>
</evidence>
<gene>
    <name evidence="2" type="ORF">J2S43_001774</name>
</gene>
<feature type="signal peptide" evidence="1">
    <location>
        <begin position="1"/>
        <end position="25"/>
    </location>
</feature>
<reference evidence="2 3" key="1">
    <citation type="submission" date="2023-07" db="EMBL/GenBank/DDBJ databases">
        <title>Sequencing the genomes of 1000 actinobacteria strains.</title>
        <authorList>
            <person name="Klenk H.-P."/>
        </authorList>
    </citation>
    <scope>NUCLEOTIDE SEQUENCE [LARGE SCALE GENOMIC DNA]</scope>
    <source>
        <strain evidence="2 3">DSM 44710</strain>
    </source>
</reference>
<evidence type="ECO:0008006" key="4">
    <source>
        <dbReference type="Google" id="ProtNLM"/>
    </source>
</evidence>
<accession>A0ABT9MPD1</accession>
<evidence type="ECO:0000313" key="3">
    <source>
        <dbReference type="Proteomes" id="UP001240984"/>
    </source>
</evidence>
<protein>
    <recommendedName>
        <fullName evidence="4">Peptidase inhibitor family I36</fullName>
    </recommendedName>
</protein>
<keyword evidence="3" id="KW-1185">Reference proteome</keyword>
<dbReference type="Proteomes" id="UP001240984">
    <property type="component" value="Unassembled WGS sequence"/>
</dbReference>
<organism evidence="2 3">
    <name type="scientific">Catenuloplanes nepalensis</name>
    <dbReference type="NCBI Taxonomy" id="587533"/>
    <lineage>
        <taxon>Bacteria</taxon>
        <taxon>Bacillati</taxon>
        <taxon>Actinomycetota</taxon>
        <taxon>Actinomycetes</taxon>
        <taxon>Micromonosporales</taxon>
        <taxon>Micromonosporaceae</taxon>
        <taxon>Catenuloplanes</taxon>
    </lineage>
</organism>
<sequence length="121" mass="12344">MKRLLLTAAAAIATGALALPGTAAAATPAAATPTCEFTRAVCLWDAAGNRFNVSALNPAVGTCVDLAWHGWGNGRATSGANTGTRTAVLYSNTDCSGGSYQLVPQGQYPSISFPSNSIYVY</sequence>
<dbReference type="EMBL" id="JAUSRA010000001">
    <property type="protein sequence ID" value="MDP9793262.1"/>
    <property type="molecule type" value="Genomic_DNA"/>
</dbReference>
<name>A0ABT9MPD1_9ACTN</name>